<protein>
    <submittedName>
        <fullName evidence="3">Uncharacterized protein</fullName>
    </submittedName>
</protein>
<gene>
    <name evidence="3" type="ORF">BT63DRAFT_436844</name>
</gene>
<keyword evidence="2" id="KW-0472">Membrane</keyword>
<feature type="transmembrane region" description="Helical" evidence="2">
    <location>
        <begin position="12"/>
        <end position="31"/>
    </location>
</feature>
<dbReference type="EMBL" id="MU004231">
    <property type="protein sequence ID" value="KAF2673046.1"/>
    <property type="molecule type" value="Genomic_DNA"/>
</dbReference>
<evidence type="ECO:0000313" key="3">
    <source>
        <dbReference type="EMBL" id="KAF2673046.1"/>
    </source>
</evidence>
<evidence type="ECO:0000256" key="2">
    <source>
        <dbReference type="SAM" id="Phobius"/>
    </source>
</evidence>
<sequence length="147" mass="15850">MSNKMSVGKLIVALFGLYFIVMIITTSVFTFSPNGLWHNHSPFGQYDGDRVGYWAFATFFIGLLAVPAAFVGGVALLGLAGWSIYYLVNGVVHLVKGLISDVSTKQNNKNADIELRSITSSTFTKASKNTGCTESTDHSKSQQCGSV</sequence>
<accession>A0A6A6UMX5</accession>
<evidence type="ECO:0000313" key="4">
    <source>
        <dbReference type="Proteomes" id="UP000799302"/>
    </source>
</evidence>
<evidence type="ECO:0000256" key="1">
    <source>
        <dbReference type="SAM" id="MobiDB-lite"/>
    </source>
</evidence>
<dbReference type="AlphaFoldDB" id="A0A6A6UMX5"/>
<keyword evidence="4" id="KW-1185">Reference proteome</keyword>
<proteinExistence type="predicted"/>
<keyword evidence="2" id="KW-1133">Transmembrane helix</keyword>
<organism evidence="3 4">
    <name type="scientific">Microthyrium microscopicum</name>
    <dbReference type="NCBI Taxonomy" id="703497"/>
    <lineage>
        <taxon>Eukaryota</taxon>
        <taxon>Fungi</taxon>
        <taxon>Dikarya</taxon>
        <taxon>Ascomycota</taxon>
        <taxon>Pezizomycotina</taxon>
        <taxon>Dothideomycetes</taxon>
        <taxon>Dothideomycetes incertae sedis</taxon>
        <taxon>Microthyriales</taxon>
        <taxon>Microthyriaceae</taxon>
        <taxon>Microthyrium</taxon>
    </lineage>
</organism>
<dbReference type="Proteomes" id="UP000799302">
    <property type="component" value="Unassembled WGS sequence"/>
</dbReference>
<name>A0A6A6UMX5_9PEZI</name>
<reference evidence="3" key="1">
    <citation type="journal article" date="2020" name="Stud. Mycol.">
        <title>101 Dothideomycetes genomes: a test case for predicting lifestyles and emergence of pathogens.</title>
        <authorList>
            <person name="Haridas S."/>
            <person name="Albert R."/>
            <person name="Binder M."/>
            <person name="Bloem J."/>
            <person name="Labutti K."/>
            <person name="Salamov A."/>
            <person name="Andreopoulos B."/>
            <person name="Baker S."/>
            <person name="Barry K."/>
            <person name="Bills G."/>
            <person name="Bluhm B."/>
            <person name="Cannon C."/>
            <person name="Castanera R."/>
            <person name="Culley D."/>
            <person name="Daum C."/>
            <person name="Ezra D."/>
            <person name="Gonzalez J."/>
            <person name="Henrissat B."/>
            <person name="Kuo A."/>
            <person name="Liang C."/>
            <person name="Lipzen A."/>
            <person name="Lutzoni F."/>
            <person name="Magnuson J."/>
            <person name="Mondo S."/>
            <person name="Nolan M."/>
            <person name="Ohm R."/>
            <person name="Pangilinan J."/>
            <person name="Park H.-J."/>
            <person name="Ramirez L."/>
            <person name="Alfaro M."/>
            <person name="Sun H."/>
            <person name="Tritt A."/>
            <person name="Yoshinaga Y."/>
            <person name="Zwiers L.-H."/>
            <person name="Turgeon B."/>
            <person name="Goodwin S."/>
            <person name="Spatafora J."/>
            <person name="Crous P."/>
            <person name="Grigoriev I."/>
        </authorList>
    </citation>
    <scope>NUCLEOTIDE SEQUENCE</scope>
    <source>
        <strain evidence="3">CBS 115976</strain>
    </source>
</reference>
<feature type="region of interest" description="Disordered" evidence="1">
    <location>
        <begin position="127"/>
        <end position="147"/>
    </location>
</feature>
<keyword evidence="2" id="KW-0812">Transmembrane</keyword>
<feature type="transmembrane region" description="Helical" evidence="2">
    <location>
        <begin position="51"/>
        <end position="79"/>
    </location>
</feature>